<evidence type="ECO:0000313" key="3">
    <source>
        <dbReference type="Proteomes" id="UP000270094"/>
    </source>
</evidence>
<reference evidence="2 3" key="1">
    <citation type="submission" date="2018-11" db="EMBL/GenBank/DDBJ databases">
        <authorList>
            <consortium name="Pathogen Informatics"/>
        </authorList>
    </citation>
    <scope>NUCLEOTIDE SEQUENCE [LARGE SCALE GENOMIC DNA]</scope>
</reference>
<evidence type="ECO:0000313" key="2">
    <source>
        <dbReference type="EMBL" id="VDM79005.1"/>
    </source>
</evidence>
<feature type="region of interest" description="Disordered" evidence="1">
    <location>
        <begin position="1"/>
        <end position="23"/>
    </location>
</feature>
<keyword evidence="3" id="KW-1185">Reference proteome</keyword>
<accession>A0A3P7L8H9</accession>
<name>A0A3P7L8H9_STRVU</name>
<sequence length="106" mass="12686">MSVIIKASVRSPPTPPSPPRSCRLHQHNVIALQDKYKKAGVRKLEELSPFVIRDFHHERWRRWFVIHPLFILRIRKRSYHMSFSTLLHALEDHYRTANLQKQHLTS</sequence>
<organism evidence="2 3">
    <name type="scientific">Strongylus vulgaris</name>
    <name type="common">Blood worm</name>
    <dbReference type="NCBI Taxonomy" id="40348"/>
    <lineage>
        <taxon>Eukaryota</taxon>
        <taxon>Metazoa</taxon>
        <taxon>Ecdysozoa</taxon>
        <taxon>Nematoda</taxon>
        <taxon>Chromadorea</taxon>
        <taxon>Rhabditida</taxon>
        <taxon>Rhabditina</taxon>
        <taxon>Rhabditomorpha</taxon>
        <taxon>Strongyloidea</taxon>
        <taxon>Strongylidae</taxon>
        <taxon>Strongylus</taxon>
    </lineage>
</organism>
<gene>
    <name evidence="2" type="ORF">SVUK_LOCUS14003</name>
</gene>
<dbReference type="Proteomes" id="UP000270094">
    <property type="component" value="Unassembled WGS sequence"/>
</dbReference>
<dbReference type="AlphaFoldDB" id="A0A3P7L8H9"/>
<proteinExistence type="predicted"/>
<dbReference type="EMBL" id="UYYB01103623">
    <property type="protein sequence ID" value="VDM79005.1"/>
    <property type="molecule type" value="Genomic_DNA"/>
</dbReference>
<evidence type="ECO:0000256" key="1">
    <source>
        <dbReference type="SAM" id="MobiDB-lite"/>
    </source>
</evidence>
<protein>
    <submittedName>
        <fullName evidence="2">Uncharacterized protein</fullName>
    </submittedName>
</protein>